<proteinExistence type="inferred from homology"/>
<keyword evidence="7" id="KW-1185">Reference proteome</keyword>
<dbReference type="Pfam" id="PF00501">
    <property type="entry name" value="AMP-binding"/>
    <property type="match status" value="1"/>
</dbReference>
<evidence type="ECO:0000259" key="4">
    <source>
        <dbReference type="Pfam" id="PF00501"/>
    </source>
</evidence>
<dbReference type="InterPro" id="IPR025110">
    <property type="entry name" value="AMP-bd_C"/>
</dbReference>
<keyword evidence="2" id="KW-0436">Ligase</keyword>
<evidence type="ECO:0000259" key="5">
    <source>
        <dbReference type="Pfam" id="PF13193"/>
    </source>
</evidence>
<name>A0A846U9K6_9MICC</name>
<dbReference type="InterPro" id="IPR042099">
    <property type="entry name" value="ANL_N_sf"/>
</dbReference>
<dbReference type="GO" id="GO:0031956">
    <property type="term" value="F:medium-chain fatty acid-CoA ligase activity"/>
    <property type="evidence" value="ECO:0007669"/>
    <property type="project" value="TreeGrafter"/>
</dbReference>
<dbReference type="PANTHER" id="PTHR43201">
    <property type="entry name" value="ACYL-COA SYNTHETASE"/>
    <property type="match status" value="1"/>
</dbReference>
<dbReference type="EMBL" id="JAAVUN010000019">
    <property type="protein sequence ID" value="NKE10226.1"/>
    <property type="molecule type" value="Genomic_DNA"/>
</dbReference>
<feature type="region of interest" description="Disordered" evidence="3">
    <location>
        <begin position="213"/>
        <end position="248"/>
    </location>
</feature>
<comment type="caution">
    <text evidence="6">The sequence shown here is derived from an EMBL/GenBank/DDBJ whole genome shotgun (WGS) entry which is preliminary data.</text>
</comment>
<dbReference type="AlphaFoldDB" id="A0A846U9K6"/>
<evidence type="ECO:0000256" key="3">
    <source>
        <dbReference type="SAM" id="MobiDB-lite"/>
    </source>
</evidence>
<evidence type="ECO:0000256" key="1">
    <source>
        <dbReference type="ARBA" id="ARBA00006432"/>
    </source>
</evidence>
<protein>
    <submittedName>
        <fullName evidence="6">AMP-binding protein</fullName>
    </submittedName>
</protein>
<dbReference type="GO" id="GO:0006631">
    <property type="term" value="P:fatty acid metabolic process"/>
    <property type="evidence" value="ECO:0007669"/>
    <property type="project" value="TreeGrafter"/>
</dbReference>
<feature type="domain" description="AMP-binding enzyme C-terminal" evidence="5">
    <location>
        <begin position="358"/>
        <end position="433"/>
    </location>
</feature>
<evidence type="ECO:0000313" key="6">
    <source>
        <dbReference type="EMBL" id="NKE10226.1"/>
    </source>
</evidence>
<feature type="domain" description="AMP-dependent synthetase/ligase" evidence="4">
    <location>
        <begin position="41"/>
        <end position="262"/>
    </location>
</feature>
<dbReference type="InterPro" id="IPR045851">
    <property type="entry name" value="AMP-bd_C_sf"/>
</dbReference>
<dbReference type="Pfam" id="PF13193">
    <property type="entry name" value="AMP-binding_C"/>
    <property type="match status" value="1"/>
</dbReference>
<dbReference type="PROSITE" id="PS00455">
    <property type="entry name" value="AMP_BINDING"/>
    <property type="match status" value="1"/>
</dbReference>
<gene>
    <name evidence="6" type="ORF">GTW58_09840</name>
</gene>
<evidence type="ECO:0000256" key="2">
    <source>
        <dbReference type="ARBA" id="ARBA00022598"/>
    </source>
</evidence>
<dbReference type="InterPro" id="IPR020845">
    <property type="entry name" value="AMP-binding_CS"/>
</dbReference>
<accession>A0A846U9K6</accession>
<dbReference type="Gene3D" id="2.30.38.10">
    <property type="entry name" value="Luciferase, Domain 3"/>
    <property type="match status" value="1"/>
</dbReference>
<sequence length="446" mass="46451">MSIRPPLTKDLPPDTVKLDGPDSIRQFGGVPGLVTALEGVLSREGPAVVVATSGSTGRPKKTVVSTRALRASAEATAGRTGGHGQWLLCLPPHYVAGVQVLVRSVLAGTTPVVMEEGPFTAQAFARTAAAMDHPIRYVSLVPTQLQRLVDAADSPGVLAALRSFHAILLGGSAAPPALLDAARALGARVVTTYGMSETAGGCVYDGVPLPGVQVHLERTPNSGNPPSDPRTAQDPEQTSVPEGHLTPGRIWLGGPMVTDGYLDDPQQTHSHVFSSLPDATDTANTLSATAAIRANTNTSPKSTAPSPTPMCWYRTDDLGVLETTEATTTPRLRVIGRADDVIVTGGLKVSAAVVRSRMLEHPGVRDAVVVPVADDQWGQKIVATVVPATSVPAAESSTLPDELRSMVKDALGSAAVPKQMLLVSHIPLLPTGKPDRSAVAELFVEE</sequence>
<dbReference type="InterPro" id="IPR000873">
    <property type="entry name" value="AMP-dep_synth/lig_dom"/>
</dbReference>
<evidence type="ECO:0000313" key="7">
    <source>
        <dbReference type="Proteomes" id="UP000521379"/>
    </source>
</evidence>
<dbReference type="PANTHER" id="PTHR43201:SF5">
    <property type="entry name" value="MEDIUM-CHAIN ACYL-COA LIGASE ACSF2, MITOCHONDRIAL"/>
    <property type="match status" value="1"/>
</dbReference>
<dbReference type="Gene3D" id="3.30.300.30">
    <property type="match status" value="1"/>
</dbReference>
<comment type="similarity">
    <text evidence="1">Belongs to the ATP-dependent AMP-binding enzyme family.</text>
</comment>
<feature type="region of interest" description="Disordered" evidence="3">
    <location>
        <begin position="1"/>
        <end position="20"/>
    </location>
</feature>
<dbReference type="Proteomes" id="UP000521379">
    <property type="component" value="Unassembled WGS sequence"/>
</dbReference>
<dbReference type="SUPFAM" id="SSF56801">
    <property type="entry name" value="Acetyl-CoA synthetase-like"/>
    <property type="match status" value="1"/>
</dbReference>
<reference evidence="6 7" key="1">
    <citation type="submission" date="2020-02" db="EMBL/GenBank/DDBJ databases">
        <authorList>
            <person name="Sun Q."/>
        </authorList>
    </citation>
    <scope>NUCLEOTIDE SEQUENCE [LARGE SCALE GENOMIC DNA]</scope>
    <source>
        <strain evidence="6 7">YIM 13062</strain>
    </source>
</reference>
<dbReference type="RefSeq" id="WP_119932835.1">
    <property type="nucleotide sequence ID" value="NZ_JAAVUN010000019.1"/>
</dbReference>
<dbReference type="Gene3D" id="3.40.50.12780">
    <property type="entry name" value="N-terminal domain of ligase-like"/>
    <property type="match status" value="1"/>
</dbReference>
<organism evidence="6 7">
    <name type="scientific">Kocuria subflava</name>
    <dbReference type="NCBI Taxonomy" id="1736139"/>
    <lineage>
        <taxon>Bacteria</taxon>
        <taxon>Bacillati</taxon>
        <taxon>Actinomycetota</taxon>
        <taxon>Actinomycetes</taxon>
        <taxon>Micrococcales</taxon>
        <taxon>Micrococcaceae</taxon>
        <taxon>Kocuria</taxon>
    </lineage>
</organism>